<protein>
    <submittedName>
        <fullName evidence="1">Uncharacterized protein</fullName>
    </submittedName>
</protein>
<evidence type="ECO:0000313" key="2">
    <source>
        <dbReference type="Proteomes" id="UP001292094"/>
    </source>
</evidence>
<dbReference type="Proteomes" id="UP001292094">
    <property type="component" value="Unassembled WGS sequence"/>
</dbReference>
<gene>
    <name evidence="1" type="ORF">Pmani_004776</name>
</gene>
<dbReference type="EMBL" id="JAWZYT010000349">
    <property type="protein sequence ID" value="KAK4324565.1"/>
    <property type="molecule type" value="Genomic_DNA"/>
</dbReference>
<comment type="caution">
    <text evidence="1">The sequence shown here is derived from an EMBL/GenBank/DDBJ whole genome shotgun (WGS) entry which is preliminary data.</text>
</comment>
<keyword evidence="2" id="KW-1185">Reference proteome</keyword>
<evidence type="ECO:0000313" key="1">
    <source>
        <dbReference type="EMBL" id="KAK4324565.1"/>
    </source>
</evidence>
<sequence>MWGTLSGQQKNIREATWDGSVVPKATHPGCWTSCNRAGTRSGARRMSDLLFLARKLGEGARVRWALSSLMDVKLVCHVRAANCEALKPVARARRKREDISFSSYPCSWVMVSTEASTLCSDHLGVVLGPGVVLALMPLISRLRALSSSWMPAPNHSGSARAAMWAVMVAGALLPVLDSQVRKDSTVSCERGFWAEERKILNIFQQDSYCLLEVGRSASSITATESSKNFLRNSFRRKSMREDSATSVVVRKGSLVNTQNMSRVSGHHTTLNSGADKVGLTPPFASAGFLLPSLTSNTLRLTWR</sequence>
<dbReference type="AlphaFoldDB" id="A0AAE1QE42"/>
<accession>A0AAE1QE42</accession>
<proteinExistence type="predicted"/>
<name>A0AAE1QE42_9EUCA</name>
<reference evidence="1" key="1">
    <citation type="submission" date="2023-11" db="EMBL/GenBank/DDBJ databases">
        <title>Genome assemblies of two species of porcelain crab, Petrolisthes cinctipes and Petrolisthes manimaculis (Anomura: Porcellanidae).</title>
        <authorList>
            <person name="Angst P."/>
        </authorList>
    </citation>
    <scope>NUCLEOTIDE SEQUENCE</scope>
    <source>
        <strain evidence="1">PB745_02</strain>
        <tissue evidence="1">Gill</tissue>
    </source>
</reference>
<organism evidence="1 2">
    <name type="scientific">Petrolisthes manimaculis</name>
    <dbReference type="NCBI Taxonomy" id="1843537"/>
    <lineage>
        <taxon>Eukaryota</taxon>
        <taxon>Metazoa</taxon>
        <taxon>Ecdysozoa</taxon>
        <taxon>Arthropoda</taxon>
        <taxon>Crustacea</taxon>
        <taxon>Multicrustacea</taxon>
        <taxon>Malacostraca</taxon>
        <taxon>Eumalacostraca</taxon>
        <taxon>Eucarida</taxon>
        <taxon>Decapoda</taxon>
        <taxon>Pleocyemata</taxon>
        <taxon>Anomura</taxon>
        <taxon>Galatheoidea</taxon>
        <taxon>Porcellanidae</taxon>
        <taxon>Petrolisthes</taxon>
    </lineage>
</organism>